<keyword evidence="16" id="KW-0443">Lipid metabolism</keyword>
<dbReference type="RefSeq" id="WP_173126877.1">
    <property type="nucleotide sequence ID" value="NZ_CBCSGW010000051.1"/>
</dbReference>
<sequence>MPSANDPLDWPGYPESVARARQATGAEESVTYGQVLIGDTDVMLIEFDFRFLGGSVGTATGDRLVHALATARAHGLPVVSLLATGGSRMQEGMFSLLQLRRVARECHLNSESGVPHIAVLRNPTTGGVWASLGASADVILGVAGAQVAFGGRRVRSVEDADHPAFTAEGQYQAGLIDAVVTSESLPTAVAAWLELLTGGTPEPAEVPKALGNTEVPATGWEAVTRARATGRPRAQAYLESYFDTYELLSGDRAGGVDPGMLCGIGWRGGRSIAFAAQTGTATRAAGYRTASRLITMADRLGIPVLTLVDTPGAANDPASESAGLAAAISGVFTAVAAAHIPVTTLVIGEGGSGGALALAGAGRTWITPDAYFSVIAPELAAAILKREPGAAPELADRLRLRPQDLLDLGIVDGIA</sequence>
<feature type="domain" description="CoA carboxyltransferase N-terminal" evidence="20">
    <location>
        <begin position="1"/>
        <end position="159"/>
    </location>
</feature>
<keyword evidence="13" id="KW-0479">Metal-binding</keyword>
<evidence type="ECO:0000256" key="8">
    <source>
        <dbReference type="ARBA" id="ARBA00018312"/>
    </source>
</evidence>
<gene>
    <name evidence="22" type="ORF">GC106_17590</name>
</gene>
<keyword evidence="14" id="KW-0276">Fatty acid metabolism</keyword>
<evidence type="ECO:0000313" key="23">
    <source>
        <dbReference type="Proteomes" id="UP000763557"/>
    </source>
</evidence>
<dbReference type="InterPro" id="IPR011762">
    <property type="entry name" value="COA_CT_N"/>
</dbReference>
<dbReference type="SUPFAM" id="SSF52096">
    <property type="entry name" value="ClpP/crotonase"/>
    <property type="match status" value="2"/>
</dbReference>
<comment type="caution">
    <text evidence="22">The sequence shown here is derived from an EMBL/GenBank/DDBJ whole genome shotgun (WGS) entry which is preliminary data.</text>
</comment>
<dbReference type="PANTHER" id="PTHR42853">
    <property type="entry name" value="ACETYL-COENZYME A CARBOXYLASE CARBOXYL TRANSFERASE SUBUNIT ALPHA"/>
    <property type="match status" value="1"/>
</dbReference>
<comment type="function">
    <text evidence="18">Component of the acetyl coenzyme A carboxylase (ACC) complex. Biotin carboxylase (BC) catalyzes the carboxylation of biotin on its carrier protein (BCCP) and then the CO(2) group is transferred by the transcarboxylase to acetyl-CoA to form malonyl-CoA.</text>
</comment>
<evidence type="ECO:0000259" key="20">
    <source>
        <dbReference type="PROSITE" id="PS50980"/>
    </source>
</evidence>
<evidence type="ECO:0000256" key="18">
    <source>
        <dbReference type="ARBA" id="ARBA00025280"/>
    </source>
</evidence>
<evidence type="ECO:0000256" key="4">
    <source>
        <dbReference type="ARBA" id="ARBA00006276"/>
    </source>
</evidence>
<dbReference type="Pfam" id="PF01039">
    <property type="entry name" value="Carboxyl_trans"/>
    <property type="match status" value="1"/>
</dbReference>
<evidence type="ECO:0000256" key="11">
    <source>
        <dbReference type="ARBA" id="ARBA00022679"/>
    </source>
</evidence>
<comment type="similarity">
    <text evidence="5">In the N-terminal section; belongs to the AccD/PCCB family.</text>
</comment>
<dbReference type="InterPro" id="IPR001095">
    <property type="entry name" value="Acetyl_CoA_COase_a_su"/>
</dbReference>
<evidence type="ECO:0000256" key="10">
    <source>
        <dbReference type="ARBA" id="ARBA00022516"/>
    </source>
</evidence>
<reference evidence="22 23" key="1">
    <citation type="submission" date="2020-01" db="EMBL/GenBank/DDBJ databases">
        <title>Kibdelosporangium persica a novel Actinomycetes from a hot desert in Iran.</title>
        <authorList>
            <person name="Safaei N."/>
            <person name="Zaburannyi N."/>
            <person name="Mueller R."/>
            <person name="Wink J."/>
        </authorList>
    </citation>
    <scope>NUCLEOTIDE SEQUENCE [LARGE SCALE GENOMIC DNA]</scope>
    <source>
        <strain evidence="22 23">4NS15</strain>
    </source>
</reference>
<evidence type="ECO:0000256" key="2">
    <source>
        <dbReference type="ARBA" id="ARBA00004496"/>
    </source>
</evidence>
<feature type="domain" description="CoA carboxyltransferase C-terminal" evidence="21">
    <location>
        <begin position="210"/>
        <end position="415"/>
    </location>
</feature>
<dbReference type="GO" id="GO:0016740">
    <property type="term" value="F:transferase activity"/>
    <property type="evidence" value="ECO:0007669"/>
    <property type="project" value="UniProtKB-KW"/>
</dbReference>
<comment type="pathway">
    <text evidence="3">Lipid metabolism; malonyl-CoA biosynthesis; malonyl-CoA from acetyl-CoA: step 1/1.</text>
</comment>
<keyword evidence="9" id="KW-0963">Cytoplasm</keyword>
<keyword evidence="23" id="KW-1185">Reference proteome</keyword>
<comment type="cofactor">
    <cofactor evidence="1">
        <name>Zn(2+)</name>
        <dbReference type="ChEBI" id="CHEBI:29105"/>
    </cofactor>
</comment>
<dbReference type="Pfam" id="PF03255">
    <property type="entry name" value="ACCA"/>
    <property type="match status" value="1"/>
</dbReference>
<comment type="subunit">
    <text evidence="6">Acetyl-CoA carboxylase is a heterotetramer composed of biotin carboxyl carrier protein (AccB), biotin carboxylase (AccC) and two subunits of ACCase subunit beta/alpha.</text>
</comment>
<dbReference type="InterPro" id="IPR000438">
    <property type="entry name" value="Acetyl_CoA_COase_Trfase_b_su"/>
</dbReference>
<comment type="subcellular location">
    <subcellularLocation>
        <location evidence="2">Cytoplasm</location>
    </subcellularLocation>
</comment>
<evidence type="ECO:0000256" key="1">
    <source>
        <dbReference type="ARBA" id="ARBA00001947"/>
    </source>
</evidence>
<evidence type="ECO:0000256" key="16">
    <source>
        <dbReference type="ARBA" id="ARBA00023098"/>
    </source>
</evidence>
<dbReference type="InterPro" id="IPR011763">
    <property type="entry name" value="COA_CT_C"/>
</dbReference>
<keyword evidence="12" id="KW-0547">Nucleotide-binding</keyword>
<keyword evidence="11 22" id="KW-0808">Transferase</keyword>
<dbReference type="Proteomes" id="UP000763557">
    <property type="component" value="Unassembled WGS sequence"/>
</dbReference>
<dbReference type="Gene3D" id="3.90.226.10">
    <property type="entry name" value="2-enoyl-CoA Hydratase, Chain A, domain 1"/>
    <property type="match status" value="2"/>
</dbReference>
<protein>
    <recommendedName>
        <fullName evidence="8">Acetyl-coenzyme A carboxylase carboxyl transferase subunits beta/alpha</fullName>
        <ecNumber evidence="7">2.1.3.15</ecNumber>
    </recommendedName>
</protein>
<comment type="catalytic activity">
    <reaction evidence="19">
        <text>N(6)-carboxybiotinyl-L-lysyl-[protein] + acetyl-CoA = N(6)-biotinyl-L-lysyl-[protein] + malonyl-CoA</text>
        <dbReference type="Rhea" id="RHEA:54728"/>
        <dbReference type="Rhea" id="RHEA-COMP:10505"/>
        <dbReference type="Rhea" id="RHEA-COMP:10506"/>
        <dbReference type="ChEBI" id="CHEBI:57288"/>
        <dbReference type="ChEBI" id="CHEBI:57384"/>
        <dbReference type="ChEBI" id="CHEBI:83144"/>
        <dbReference type="ChEBI" id="CHEBI:83145"/>
        <dbReference type="EC" id="2.1.3.15"/>
    </reaction>
</comment>
<organism evidence="22 23">
    <name type="scientific">Kibdelosporangium persicum</name>
    <dbReference type="NCBI Taxonomy" id="2698649"/>
    <lineage>
        <taxon>Bacteria</taxon>
        <taxon>Bacillati</taxon>
        <taxon>Actinomycetota</taxon>
        <taxon>Actinomycetes</taxon>
        <taxon>Pseudonocardiales</taxon>
        <taxon>Pseudonocardiaceae</taxon>
        <taxon>Kibdelosporangium</taxon>
    </lineage>
</organism>
<evidence type="ECO:0000256" key="3">
    <source>
        <dbReference type="ARBA" id="ARBA00004956"/>
    </source>
</evidence>
<evidence type="ECO:0000256" key="19">
    <source>
        <dbReference type="ARBA" id="ARBA00049152"/>
    </source>
</evidence>
<evidence type="ECO:0000256" key="5">
    <source>
        <dbReference type="ARBA" id="ARBA00010284"/>
    </source>
</evidence>
<evidence type="ECO:0000256" key="13">
    <source>
        <dbReference type="ARBA" id="ARBA00022771"/>
    </source>
</evidence>
<evidence type="ECO:0000256" key="12">
    <source>
        <dbReference type="ARBA" id="ARBA00022741"/>
    </source>
</evidence>
<dbReference type="PROSITE" id="PS50980">
    <property type="entry name" value="COA_CT_NTER"/>
    <property type="match status" value="1"/>
</dbReference>
<dbReference type="PANTHER" id="PTHR42853:SF3">
    <property type="entry name" value="ACETYL-COENZYME A CARBOXYLASE CARBOXYL TRANSFERASE SUBUNIT ALPHA, CHLOROPLASTIC"/>
    <property type="match status" value="1"/>
</dbReference>
<evidence type="ECO:0000256" key="6">
    <source>
        <dbReference type="ARBA" id="ARBA00011664"/>
    </source>
</evidence>
<accession>A0ABX2EZS2</accession>
<dbReference type="InterPro" id="IPR034733">
    <property type="entry name" value="AcCoA_carboxyl_beta"/>
</dbReference>
<keyword evidence="17" id="KW-0275">Fatty acid biosynthesis</keyword>
<dbReference type="PRINTS" id="PR01070">
    <property type="entry name" value="ACCCTRFRASEB"/>
</dbReference>
<keyword evidence="10" id="KW-0444">Lipid biosynthesis</keyword>
<keyword evidence="15" id="KW-0067">ATP-binding</keyword>
<evidence type="ECO:0000256" key="15">
    <source>
        <dbReference type="ARBA" id="ARBA00022840"/>
    </source>
</evidence>
<dbReference type="EMBL" id="JAAATY010000004">
    <property type="protein sequence ID" value="NRN64553.1"/>
    <property type="molecule type" value="Genomic_DNA"/>
</dbReference>
<evidence type="ECO:0000259" key="21">
    <source>
        <dbReference type="PROSITE" id="PS50989"/>
    </source>
</evidence>
<comment type="similarity">
    <text evidence="4">In the C-terminal section; belongs to the AccA family.</text>
</comment>
<dbReference type="EC" id="2.1.3.15" evidence="7"/>
<evidence type="ECO:0000256" key="17">
    <source>
        <dbReference type="ARBA" id="ARBA00023160"/>
    </source>
</evidence>
<dbReference type="InterPro" id="IPR029045">
    <property type="entry name" value="ClpP/crotonase-like_dom_sf"/>
</dbReference>
<evidence type="ECO:0000313" key="22">
    <source>
        <dbReference type="EMBL" id="NRN64553.1"/>
    </source>
</evidence>
<evidence type="ECO:0000256" key="14">
    <source>
        <dbReference type="ARBA" id="ARBA00022832"/>
    </source>
</evidence>
<proteinExistence type="inferred from homology"/>
<dbReference type="PROSITE" id="PS50989">
    <property type="entry name" value="COA_CT_CTER"/>
    <property type="match status" value="1"/>
</dbReference>
<evidence type="ECO:0000256" key="9">
    <source>
        <dbReference type="ARBA" id="ARBA00022490"/>
    </source>
</evidence>
<name>A0ABX2EZS2_9PSEU</name>
<evidence type="ECO:0000256" key="7">
    <source>
        <dbReference type="ARBA" id="ARBA00011883"/>
    </source>
</evidence>
<keyword evidence="13" id="KW-0862">Zinc</keyword>
<keyword evidence="13" id="KW-0863">Zinc-finger</keyword>